<protein>
    <submittedName>
        <fullName evidence="1">Uncharacterized protein</fullName>
    </submittedName>
</protein>
<sequence length="100" mass="11411">MKELFVIVQYSAMGYHTLCHRLYSNDKVVWFSEELADISALKISSKKAFASMFLIHIARVMPSLSSNMELSNVLCKPFCQIEGFEISVPCFCLLRTHTSK</sequence>
<keyword evidence="2" id="KW-1185">Reference proteome</keyword>
<dbReference type="EMBL" id="CM035408">
    <property type="protein sequence ID" value="KAH7442392.1"/>
    <property type="molecule type" value="Genomic_DNA"/>
</dbReference>
<organism evidence="1 2">
    <name type="scientific">Ceratopteris richardii</name>
    <name type="common">Triangle waterfern</name>
    <dbReference type="NCBI Taxonomy" id="49495"/>
    <lineage>
        <taxon>Eukaryota</taxon>
        <taxon>Viridiplantae</taxon>
        <taxon>Streptophyta</taxon>
        <taxon>Embryophyta</taxon>
        <taxon>Tracheophyta</taxon>
        <taxon>Polypodiopsida</taxon>
        <taxon>Polypodiidae</taxon>
        <taxon>Polypodiales</taxon>
        <taxon>Pteridineae</taxon>
        <taxon>Pteridaceae</taxon>
        <taxon>Parkerioideae</taxon>
        <taxon>Ceratopteris</taxon>
    </lineage>
</organism>
<dbReference type="AlphaFoldDB" id="A0A8T2V4Q2"/>
<reference evidence="1" key="1">
    <citation type="submission" date="2021-08" db="EMBL/GenBank/DDBJ databases">
        <title>WGS assembly of Ceratopteris richardii.</title>
        <authorList>
            <person name="Marchant D.B."/>
            <person name="Chen G."/>
            <person name="Jenkins J."/>
            <person name="Shu S."/>
            <person name="Leebens-Mack J."/>
            <person name="Grimwood J."/>
            <person name="Schmutz J."/>
            <person name="Soltis P."/>
            <person name="Soltis D."/>
            <person name="Chen Z.-H."/>
        </authorList>
    </citation>
    <scope>NUCLEOTIDE SEQUENCE</scope>
    <source>
        <strain evidence="1">Whitten #5841</strain>
        <tissue evidence="1">Leaf</tissue>
    </source>
</reference>
<evidence type="ECO:0000313" key="2">
    <source>
        <dbReference type="Proteomes" id="UP000825935"/>
    </source>
</evidence>
<name>A0A8T2V4Q2_CERRI</name>
<dbReference type="Proteomes" id="UP000825935">
    <property type="component" value="Chromosome 3"/>
</dbReference>
<proteinExistence type="predicted"/>
<gene>
    <name evidence="1" type="ORF">KP509_03G086400</name>
</gene>
<evidence type="ECO:0000313" key="1">
    <source>
        <dbReference type="EMBL" id="KAH7442392.1"/>
    </source>
</evidence>
<accession>A0A8T2V4Q2</accession>
<comment type="caution">
    <text evidence="1">The sequence shown here is derived from an EMBL/GenBank/DDBJ whole genome shotgun (WGS) entry which is preliminary data.</text>
</comment>